<protein>
    <recommendedName>
        <fullName evidence="4">Metal-dependent hydrolase</fullName>
    </recommendedName>
</protein>
<feature type="transmembrane region" description="Helical" evidence="1">
    <location>
        <begin position="94"/>
        <end position="112"/>
    </location>
</feature>
<accession>A0A849KDL4</accession>
<feature type="transmembrane region" description="Helical" evidence="1">
    <location>
        <begin position="62"/>
        <end position="82"/>
    </location>
</feature>
<feature type="transmembrane region" description="Helical" evidence="1">
    <location>
        <begin position="132"/>
        <end position="152"/>
    </location>
</feature>
<evidence type="ECO:0000313" key="2">
    <source>
        <dbReference type="EMBL" id="NNU45440.1"/>
    </source>
</evidence>
<name>A0A849KDL4_9BURK</name>
<feature type="transmembrane region" description="Helical" evidence="1">
    <location>
        <begin position="191"/>
        <end position="209"/>
    </location>
</feature>
<feature type="transmembrane region" description="Helical" evidence="1">
    <location>
        <begin position="164"/>
        <end position="185"/>
    </location>
</feature>
<dbReference type="AlphaFoldDB" id="A0A849KDL4"/>
<dbReference type="EMBL" id="JABFCS010000002">
    <property type="protein sequence ID" value="NNU45440.1"/>
    <property type="molecule type" value="Genomic_DNA"/>
</dbReference>
<dbReference type="RefSeq" id="WP_171563743.1">
    <property type="nucleotide sequence ID" value="NZ_JABFCS010000002.1"/>
</dbReference>
<reference evidence="2 3" key="1">
    <citation type="submission" date="2020-05" db="EMBL/GenBank/DDBJ databases">
        <authorList>
            <person name="Khan S.A."/>
            <person name="Jeon C.O."/>
            <person name="Chun B.H."/>
        </authorList>
    </citation>
    <scope>NUCLEOTIDE SEQUENCE [LARGE SCALE GENOMIC DNA]</scope>
    <source>
        <strain evidence="2 3">B156</strain>
    </source>
</reference>
<reference evidence="2 3" key="2">
    <citation type="submission" date="2020-06" db="EMBL/GenBank/DDBJ databases">
        <title>Ramlibacter rhizophilus sp. nov., isolated from rhizosphere soil of national flower Mugunghwa from South Korea.</title>
        <authorList>
            <person name="Zheng-Fei Y."/>
            <person name="Huan T."/>
        </authorList>
    </citation>
    <scope>NUCLEOTIDE SEQUENCE [LARGE SCALE GENOMIC DNA]</scope>
    <source>
        <strain evidence="2 3">B156</strain>
    </source>
</reference>
<keyword evidence="1" id="KW-0812">Transmembrane</keyword>
<keyword evidence="1" id="KW-1133">Transmembrane helix</keyword>
<keyword evidence="1" id="KW-0472">Membrane</keyword>
<evidence type="ECO:0000256" key="1">
    <source>
        <dbReference type="SAM" id="Phobius"/>
    </source>
</evidence>
<feature type="transmembrane region" description="Helical" evidence="1">
    <location>
        <begin position="21"/>
        <end position="42"/>
    </location>
</feature>
<organism evidence="2 3">
    <name type="scientific">Ramlibacter montanisoli</name>
    <dbReference type="NCBI Taxonomy" id="2732512"/>
    <lineage>
        <taxon>Bacteria</taxon>
        <taxon>Pseudomonadati</taxon>
        <taxon>Pseudomonadota</taxon>
        <taxon>Betaproteobacteria</taxon>
        <taxon>Burkholderiales</taxon>
        <taxon>Comamonadaceae</taxon>
        <taxon>Ramlibacter</taxon>
    </lineage>
</organism>
<evidence type="ECO:0008006" key="4">
    <source>
        <dbReference type="Google" id="ProtNLM"/>
    </source>
</evidence>
<evidence type="ECO:0000313" key="3">
    <source>
        <dbReference type="Proteomes" id="UP000552954"/>
    </source>
</evidence>
<comment type="caution">
    <text evidence="2">The sequence shown here is derived from an EMBL/GenBank/DDBJ whole genome shotgun (WGS) entry which is preliminary data.</text>
</comment>
<sequence>MFIGHFGLAFAVRRAVPQVSLGTAFLAAQFLDLLWPTLLLVGSETVRIAPGATEVTPLVFESYPISHSLLMAVGWGLLLGGLHAWRHRHLAGSLAVGLLVPSHWLLDALVHVPDLPLAPGSQTLVGLGLWNSRAATLMAEVPMFVIGVWLYLRCTRALDAVGRYGLLGLVAFLALVHAANMAGPPPPDVDAIAWVGQAQWLLVLWAYWVDRHRQSLLPWHRQAARA</sequence>
<dbReference type="Proteomes" id="UP000552954">
    <property type="component" value="Unassembled WGS sequence"/>
</dbReference>
<gene>
    <name evidence="2" type="ORF">HK415_23195</name>
</gene>
<proteinExistence type="predicted"/>
<keyword evidence="3" id="KW-1185">Reference proteome</keyword>